<dbReference type="Proteomes" id="UP000293638">
    <property type="component" value="Unassembled WGS sequence"/>
</dbReference>
<organism evidence="2 3">
    <name type="scientific">Motilibacter rhizosphaerae</name>
    <dbReference type="NCBI Taxonomy" id="598652"/>
    <lineage>
        <taxon>Bacteria</taxon>
        <taxon>Bacillati</taxon>
        <taxon>Actinomycetota</taxon>
        <taxon>Actinomycetes</taxon>
        <taxon>Motilibacterales</taxon>
        <taxon>Motilibacteraceae</taxon>
        <taxon>Motilibacter</taxon>
    </lineage>
</organism>
<keyword evidence="2" id="KW-0670">Pyruvate</keyword>
<dbReference type="Pfam" id="PF11716">
    <property type="entry name" value="MDMPI_N"/>
    <property type="match status" value="1"/>
</dbReference>
<gene>
    <name evidence="2" type="ORF">EV189_1042</name>
</gene>
<feature type="domain" description="Mycothiol-dependent maleylpyruvate isomerase metal-binding" evidence="1">
    <location>
        <begin position="8"/>
        <end position="153"/>
    </location>
</feature>
<evidence type="ECO:0000313" key="2">
    <source>
        <dbReference type="EMBL" id="RZS91792.1"/>
    </source>
</evidence>
<sequence length="220" mass="23291">MSALDALAEAYAATSAAVDGLAPRDLLRPTGAESWCVADLLLHLRLDAERALVACTTTADDEPDVDAVTYWTAYQQGKPDDGGAHARFVRVSAAAYASPAGLVQHWSHVSGAALRALAARDPDGRVSTQGHVLRVEDFTATLAVEGAVHHLDLTLELPQRRHPLPLSLALTREVVTRAVGPLPARWSDVDAALRATGRAPLDDADRAELGAAADRLPLFS</sequence>
<dbReference type="EMBL" id="SGXD01000001">
    <property type="protein sequence ID" value="RZS91792.1"/>
    <property type="molecule type" value="Genomic_DNA"/>
</dbReference>
<dbReference type="AlphaFoldDB" id="A0A4Q7NZD0"/>
<comment type="caution">
    <text evidence="2">The sequence shown here is derived from an EMBL/GenBank/DDBJ whole genome shotgun (WGS) entry which is preliminary data.</text>
</comment>
<dbReference type="SUPFAM" id="SSF109854">
    <property type="entry name" value="DinB/YfiT-like putative metalloenzymes"/>
    <property type="match status" value="1"/>
</dbReference>
<reference evidence="2 3" key="1">
    <citation type="submission" date="2019-02" db="EMBL/GenBank/DDBJ databases">
        <title>Genomic Encyclopedia of Type Strains, Phase IV (KMG-IV): sequencing the most valuable type-strain genomes for metagenomic binning, comparative biology and taxonomic classification.</title>
        <authorList>
            <person name="Goeker M."/>
        </authorList>
    </citation>
    <scope>NUCLEOTIDE SEQUENCE [LARGE SCALE GENOMIC DNA]</scope>
    <source>
        <strain evidence="2 3">DSM 45622</strain>
    </source>
</reference>
<dbReference type="Gene3D" id="1.20.120.450">
    <property type="entry name" value="dinb family like domain"/>
    <property type="match status" value="1"/>
</dbReference>
<evidence type="ECO:0000259" key="1">
    <source>
        <dbReference type="Pfam" id="PF11716"/>
    </source>
</evidence>
<dbReference type="OrthoDB" id="3781681at2"/>
<dbReference type="InterPro" id="IPR024344">
    <property type="entry name" value="MDMPI_metal-binding"/>
</dbReference>
<dbReference type="InterPro" id="IPR034660">
    <property type="entry name" value="DinB/YfiT-like"/>
</dbReference>
<name>A0A4Q7NZD0_9ACTN</name>
<protein>
    <submittedName>
        <fullName evidence="2">Mycothiol maleylpyruvate isomerase-like protein</fullName>
    </submittedName>
</protein>
<dbReference type="RefSeq" id="WP_130491816.1">
    <property type="nucleotide sequence ID" value="NZ_SGXD01000001.1"/>
</dbReference>
<evidence type="ECO:0000313" key="3">
    <source>
        <dbReference type="Proteomes" id="UP000293638"/>
    </source>
</evidence>
<keyword evidence="2" id="KW-0413">Isomerase</keyword>
<keyword evidence="3" id="KW-1185">Reference proteome</keyword>
<proteinExistence type="predicted"/>
<accession>A0A4Q7NZD0</accession>
<dbReference type="GO" id="GO:0046872">
    <property type="term" value="F:metal ion binding"/>
    <property type="evidence" value="ECO:0007669"/>
    <property type="project" value="InterPro"/>
</dbReference>
<dbReference type="GO" id="GO:0016853">
    <property type="term" value="F:isomerase activity"/>
    <property type="evidence" value="ECO:0007669"/>
    <property type="project" value="UniProtKB-KW"/>
</dbReference>